<evidence type="ECO:0000313" key="6">
    <source>
        <dbReference type="Proteomes" id="UP000011650"/>
    </source>
</evidence>
<accession>M0NLC7</accession>
<dbReference type="Proteomes" id="UP000011650">
    <property type="component" value="Unassembled WGS sequence"/>
</dbReference>
<dbReference type="Pfam" id="PF26629">
    <property type="entry name" value="GT2_TM_C"/>
    <property type="match status" value="1"/>
</dbReference>
<dbReference type="Gene3D" id="3.90.550.10">
    <property type="entry name" value="Spore Coat Polysaccharide Biosynthesis Protein SpsA, Chain A"/>
    <property type="match status" value="1"/>
</dbReference>
<evidence type="ECO:0000256" key="2">
    <source>
        <dbReference type="SAM" id="Phobius"/>
    </source>
</evidence>
<comment type="caution">
    <text evidence="5">The sequence shown here is derived from an EMBL/GenBank/DDBJ whole genome shotgun (WGS) entry which is preliminary data.</text>
</comment>
<name>M0NLC7_9EURY</name>
<feature type="transmembrane region" description="Helical" evidence="2">
    <location>
        <begin position="260"/>
        <end position="284"/>
    </location>
</feature>
<evidence type="ECO:0000259" key="3">
    <source>
        <dbReference type="Pfam" id="PF00535"/>
    </source>
</evidence>
<dbReference type="PANTHER" id="PTHR48090">
    <property type="entry name" value="UNDECAPRENYL-PHOSPHATE 4-DEOXY-4-FORMAMIDO-L-ARABINOSE TRANSFERASE-RELATED"/>
    <property type="match status" value="1"/>
</dbReference>
<dbReference type="PATRIC" id="fig|1227482.3.peg.2660"/>
<evidence type="ECO:0000313" key="5">
    <source>
        <dbReference type="EMBL" id="EMA58393.1"/>
    </source>
</evidence>
<feature type="transmembrane region" description="Helical" evidence="2">
    <location>
        <begin position="387"/>
        <end position="410"/>
    </location>
</feature>
<keyword evidence="2" id="KW-1133">Transmembrane helix</keyword>
<keyword evidence="2" id="KW-0812">Transmembrane</keyword>
<feature type="domain" description="Glycosyltransferase 2-like" evidence="3">
    <location>
        <begin position="46"/>
        <end position="206"/>
    </location>
</feature>
<dbReference type="InterPro" id="IPR001173">
    <property type="entry name" value="Glyco_trans_2-like"/>
</dbReference>
<dbReference type="SUPFAM" id="SSF53448">
    <property type="entry name" value="Nucleotide-diphospho-sugar transferases"/>
    <property type="match status" value="1"/>
</dbReference>
<feature type="transmembrane region" description="Helical" evidence="2">
    <location>
        <begin position="304"/>
        <end position="327"/>
    </location>
</feature>
<dbReference type="InterPro" id="IPR029044">
    <property type="entry name" value="Nucleotide-diphossugar_trans"/>
</dbReference>
<evidence type="ECO:0000259" key="4">
    <source>
        <dbReference type="Pfam" id="PF26629"/>
    </source>
</evidence>
<sequence>MATSTDVHDGETDDRAAGAAATATHERGSADDLLVGPDSETTPRLSVVMPTLNEEEGIETCISWIRTAIEELQIPTEIVVSDSSTDQTPQIAREMGAVVVEPDGTGYGYAYRYAFERARGDYIAMGDADTTYDFTQIPRLLDHLEETGADMVMGSRLDGEIRDGAMPTLHQHIGNPLLTRFLNTFYRAGVSDAHSGFRVFTREAYEAMDLETTGMEFASEMIMDAGARDLEIEEVPIVYHEREGEETLDSFRDGWRHVRFMLVNAPAYLFSIPGLLLTLFGALVMGIGHTGTPINGVGLGINSMIAGSLFTILGIQVGSLGVFASVASDPIKSPSDSVTNWITEHATLERGATIGLLVFTGGAVYATWLVVQWTLSGFGAVPFTPSALIAFTSVVIGVQLVFSSFFLSAVN</sequence>
<dbReference type="GO" id="GO:0016740">
    <property type="term" value="F:transferase activity"/>
    <property type="evidence" value="ECO:0007669"/>
    <property type="project" value="UniProtKB-KW"/>
</dbReference>
<dbReference type="Pfam" id="PF00535">
    <property type="entry name" value="Glycos_transf_2"/>
    <property type="match status" value="1"/>
</dbReference>
<feature type="compositionally biased region" description="Basic and acidic residues" evidence="1">
    <location>
        <begin position="1"/>
        <end position="16"/>
    </location>
</feature>
<dbReference type="InterPro" id="IPR050256">
    <property type="entry name" value="Glycosyltransferase_2"/>
</dbReference>
<dbReference type="CDD" id="cd04179">
    <property type="entry name" value="DPM_DPG-synthase_like"/>
    <property type="match status" value="1"/>
</dbReference>
<evidence type="ECO:0000256" key="1">
    <source>
        <dbReference type="SAM" id="MobiDB-lite"/>
    </source>
</evidence>
<dbReference type="OrthoDB" id="147253at2157"/>
<dbReference type="InterPro" id="IPR058718">
    <property type="entry name" value="Agl6_TM_C"/>
</dbReference>
<feature type="region of interest" description="Disordered" evidence="1">
    <location>
        <begin position="1"/>
        <end position="43"/>
    </location>
</feature>
<protein>
    <submittedName>
        <fullName evidence="5">Glycosyl transferase family 2</fullName>
    </submittedName>
</protein>
<organism evidence="5 6">
    <name type="scientific">Halorubrum lipolyticum DSM 21995</name>
    <dbReference type="NCBI Taxonomy" id="1227482"/>
    <lineage>
        <taxon>Archaea</taxon>
        <taxon>Methanobacteriati</taxon>
        <taxon>Methanobacteriota</taxon>
        <taxon>Stenosarchaea group</taxon>
        <taxon>Halobacteria</taxon>
        <taxon>Halobacteriales</taxon>
        <taxon>Haloferacaceae</taxon>
        <taxon>Halorubrum</taxon>
    </lineage>
</organism>
<proteinExistence type="predicted"/>
<keyword evidence="2" id="KW-0472">Membrane</keyword>
<gene>
    <name evidence="5" type="ORF">C469_13160</name>
</gene>
<keyword evidence="5" id="KW-0808">Transferase</keyword>
<feature type="domain" description="Low-salt glycan biosynthesis hexosyltransferase Agl6 C-terminal transmembrane region" evidence="4">
    <location>
        <begin position="328"/>
        <end position="410"/>
    </location>
</feature>
<dbReference type="STRING" id="1227482.C469_13160"/>
<dbReference type="EMBL" id="AOJG01000037">
    <property type="protein sequence ID" value="EMA58393.1"/>
    <property type="molecule type" value="Genomic_DNA"/>
</dbReference>
<dbReference type="RefSeq" id="WP_008007304.1">
    <property type="nucleotide sequence ID" value="NZ_AOJG01000037.1"/>
</dbReference>
<feature type="transmembrane region" description="Helical" evidence="2">
    <location>
        <begin position="354"/>
        <end position="375"/>
    </location>
</feature>
<dbReference type="AlphaFoldDB" id="M0NLC7"/>
<reference evidence="5 6" key="1">
    <citation type="journal article" date="2014" name="PLoS Genet.">
        <title>Phylogenetically driven sequencing of extremely halophilic archaea reveals strategies for static and dynamic osmo-response.</title>
        <authorList>
            <person name="Becker E.A."/>
            <person name="Seitzer P.M."/>
            <person name="Tritt A."/>
            <person name="Larsen D."/>
            <person name="Krusor M."/>
            <person name="Yao A.I."/>
            <person name="Wu D."/>
            <person name="Madern D."/>
            <person name="Eisen J.A."/>
            <person name="Darling A.E."/>
            <person name="Facciotti M.T."/>
        </authorList>
    </citation>
    <scope>NUCLEOTIDE SEQUENCE [LARGE SCALE GENOMIC DNA]</scope>
    <source>
        <strain evidence="5 6">DSM 21995</strain>
    </source>
</reference>
<dbReference type="PANTHER" id="PTHR48090:SF7">
    <property type="entry name" value="RFBJ PROTEIN"/>
    <property type="match status" value="1"/>
</dbReference>
<keyword evidence="6" id="KW-1185">Reference proteome</keyword>